<feature type="domain" description="Plastocyanin-like" evidence="6">
    <location>
        <begin position="237"/>
        <end position="380"/>
    </location>
</feature>
<evidence type="ECO:0000313" key="10">
    <source>
        <dbReference type="Proteomes" id="UP000256328"/>
    </source>
</evidence>
<evidence type="ECO:0000259" key="7">
    <source>
        <dbReference type="Pfam" id="PF07731"/>
    </source>
</evidence>
<dbReference type="SUPFAM" id="SSF49503">
    <property type="entry name" value="Cupredoxins"/>
    <property type="match status" value="3"/>
</dbReference>
<feature type="domain" description="Plastocyanin-like" evidence="7">
    <location>
        <begin position="493"/>
        <end position="604"/>
    </location>
</feature>
<dbReference type="Gene3D" id="2.60.40.420">
    <property type="entry name" value="Cupredoxins - blue copper proteins"/>
    <property type="match status" value="3"/>
</dbReference>
<evidence type="ECO:0000313" key="9">
    <source>
        <dbReference type="EMBL" id="RDW56639.1"/>
    </source>
</evidence>
<dbReference type="InterPro" id="IPR011707">
    <property type="entry name" value="Cu-oxidase-like_N"/>
</dbReference>
<reference evidence="9 10" key="1">
    <citation type="journal article" date="2018" name="IMA Fungus">
        <title>IMA Genome-F 9: Draft genome sequence of Annulohypoxylon stygium, Aspergillus mulundensis, Berkeleyomyces basicola (syn. Thielaviopsis basicola), Ceratocystis smalleyi, two Cercospora beticola strains, Coleophoma cylindrospora, Fusarium fracticaudum, Phialophora cf. hyalina, and Morchella septimelata.</title>
        <authorList>
            <person name="Wingfield B.D."/>
            <person name="Bills G.F."/>
            <person name="Dong Y."/>
            <person name="Huang W."/>
            <person name="Nel W.J."/>
            <person name="Swalarsk-Parry B.S."/>
            <person name="Vaghefi N."/>
            <person name="Wilken P.M."/>
            <person name="An Z."/>
            <person name="de Beer Z.W."/>
            <person name="De Vos L."/>
            <person name="Chen L."/>
            <person name="Duong T.A."/>
            <person name="Gao Y."/>
            <person name="Hammerbacher A."/>
            <person name="Kikkert J.R."/>
            <person name="Li Y."/>
            <person name="Li H."/>
            <person name="Li K."/>
            <person name="Li Q."/>
            <person name="Liu X."/>
            <person name="Ma X."/>
            <person name="Naidoo K."/>
            <person name="Pethybridge S.J."/>
            <person name="Sun J."/>
            <person name="Steenkamp E.T."/>
            <person name="van der Nest M.A."/>
            <person name="van Wyk S."/>
            <person name="Wingfield M.J."/>
            <person name="Xiong C."/>
            <person name="Yue Q."/>
            <person name="Zhang X."/>
        </authorList>
    </citation>
    <scope>NUCLEOTIDE SEQUENCE [LARGE SCALE GENOMIC DNA]</scope>
    <source>
        <strain evidence="9 10">BP5796</strain>
    </source>
</reference>
<dbReference type="GO" id="GO:0005507">
    <property type="term" value="F:copper ion binding"/>
    <property type="evidence" value="ECO:0007669"/>
    <property type="project" value="InterPro"/>
</dbReference>
<dbReference type="CDD" id="cd13910">
    <property type="entry name" value="CuRO_3_MCO_like_4"/>
    <property type="match status" value="1"/>
</dbReference>
<gene>
    <name evidence="9" type="ORF">BP5796_13104</name>
</gene>
<dbReference type="InterPro" id="IPR008972">
    <property type="entry name" value="Cupredoxin"/>
</dbReference>
<proteinExistence type="inferred from homology"/>
<dbReference type="InterPro" id="IPR033138">
    <property type="entry name" value="Cu_oxidase_CS"/>
</dbReference>
<keyword evidence="3" id="KW-0560">Oxidoreductase</keyword>
<dbReference type="Proteomes" id="UP000256328">
    <property type="component" value="Unassembled WGS sequence"/>
</dbReference>
<evidence type="ECO:0000256" key="3">
    <source>
        <dbReference type="ARBA" id="ARBA00023002"/>
    </source>
</evidence>
<dbReference type="Pfam" id="PF07731">
    <property type="entry name" value="Cu-oxidase_2"/>
    <property type="match status" value="1"/>
</dbReference>
<dbReference type="InterPro" id="IPR001117">
    <property type="entry name" value="Cu-oxidase_2nd"/>
</dbReference>
<name>A0A3D8Q481_9HELO</name>
<feature type="domain" description="Plastocyanin-like" evidence="8">
    <location>
        <begin position="110"/>
        <end position="225"/>
    </location>
</feature>
<keyword evidence="5" id="KW-0472">Membrane</keyword>
<dbReference type="PANTHER" id="PTHR11709">
    <property type="entry name" value="MULTI-COPPER OXIDASE"/>
    <property type="match status" value="1"/>
</dbReference>
<dbReference type="InterPro" id="IPR045087">
    <property type="entry name" value="Cu-oxidase_fam"/>
</dbReference>
<dbReference type="FunFam" id="2.60.40.420:FF:000045">
    <property type="entry name" value="Laccase 2"/>
    <property type="match status" value="1"/>
</dbReference>
<dbReference type="PROSITE" id="PS00080">
    <property type="entry name" value="MULTICOPPER_OXIDASE2"/>
    <property type="match status" value="1"/>
</dbReference>
<keyword evidence="4" id="KW-0186">Copper</keyword>
<dbReference type="GO" id="GO:0016491">
    <property type="term" value="F:oxidoreductase activity"/>
    <property type="evidence" value="ECO:0007669"/>
    <property type="project" value="UniProtKB-KW"/>
</dbReference>
<dbReference type="AlphaFoldDB" id="A0A3D8Q481"/>
<dbReference type="CDD" id="cd13886">
    <property type="entry name" value="CuRO_2_MCO_like_1"/>
    <property type="match status" value="1"/>
</dbReference>
<dbReference type="EMBL" id="PDLN01000025">
    <property type="protein sequence ID" value="RDW56639.1"/>
    <property type="molecule type" value="Genomic_DNA"/>
</dbReference>
<comment type="similarity">
    <text evidence="1">Belongs to the multicopper oxidase family.</text>
</comment>
<accession>A0A3D8Q481</accession>
<evidence type="ECO:0000256" key="1">
    <source>
        <dbReference type="ARBA" id="ARBA00010609"/>
    </source>
</evidence>
<evidence type="ECO:0000259" key="8">
    <source>
        <dbReference type="Pfam" id="PF07732"/>
    </source>
</evidence>
<dbReference type="PROSITE" id="PS00079">
    <property type="entry name" value="MULTICOPPER_OXIDASE1"/>
    <property type="match status" value="1"/>
</dbReference>
<evidence type="ECO:0000256" key="5">
    <source>
        <dbReference type="SAM" id="Phobius"/>
    </source>
</evidence>
<organism evidence="9 10">
    <name type="scientific">Coleophoma crateriformis</name>
    <dbReference type="NCBI Taxonomy" id="565419"/>
    <lineage>
        <taxon>Eukaryota</taxon>
        <taxon>Fungi</taxon>
        <taxon>Dikarya</taxon>
        <taxon>Ascomycota</taxon>
        <taxon>Pezizomycotina</taxon>
        <taxon>Leotiomycetes</taxon>
        <taxon>Helotiales</taxon>
        <taxon>Dermateaceae</taxon>
        <taxon>Coleophoma</taxon>
    </lineage>
</organism>
<keyword evidence="5" id="KW-1133">Transmembrane helix</keyword>
<feature type="transmembrane region" description="Helical" evidence="5">
    <location>
        <begin position="25"/>
        <end position="50"/>
    </location>
</feature>
<keyword evidence="5" id="KW-0812">Transmembrane</keyword>
<protein>
    <submittedName>
        <fullName evidence="9">Multicopper oxidase-2</fullName>
    </submittedName>
</protein>
<keyword evidence="10" id="KW-1185">Reference proteome</keyword>
<dbReference type="InterPro" id="IPR011706">
    <property type="entry name" value="Cu-oxidase_C"/>
</dbReference>
<dbReference type="PANTHER" id="PTHR11709:SF414">
    <property type="entry name" value="ADR239WP"/>
    <property type="match status" value="1"/>
</dbReference>
<evidence type="ECO:0000256" key="4">
    <source>
        <dbReference type="ARBA" id="ARBA00023008"/>
    </source>
</evidence>
<comment type="caution">
    <text evidence="9">The sequence shown here is derived from an EMBL/GenBank/DDBJ whole genome shotgun (WGS) entry which is preliminary data.</text>
</comment>
<dbReference type="InterPro" id="IPR002355">
    <property type="entry name" value="Cu_oxidase_Cu_BS"/>
</dbReference>
<keyword evidence="2" id="KW-0479">Metal-binding</keyword>
<dbReference type="OrthoDB" id="2121828at2759"/>
<dbReference type="CDD" id="cd13857">
    <property type="entry name" value="CuRO_1_Diphenol_Ox"/>
    <property type="match status" value="1"/>
</dbReference>
<evidence type="ECO:0000259" key="6">
    <source>
        <dbReference type="Pfam" id="PF00394"/>
    </source>
</evidence>
<dbReference type="Pfam" id="PF00394">
    <property type="entry name" value="Cu-oxidase"/>
    <property type="match status" value="1"/>
</dbReference>
<evidence type="ECO:0000256" key="2">
    <source>
        <dbReference type="ARBA" id="ARBA00022723"/>
    </source>
</evidence>
<dbReference type="Pfam" id="PF07732">
    <property type="entry name" value="Cu-oxidase_3"/>
    <property type="match status" value="1"/>
</dbReference>
<sequence length="622" mass="68679">MAAAKTTVASGEEKKPAANSSMHRILIIVGAAAGFVVIALGLGLGLGLGLKHNSNVGGSNHASSSATPTPTTVVASDTIQPWRRNAQDYNLDMNWNNSAAPTTRIYNWTVSEIQIAPDGVERTVLAINGMFPGPLVEVNVGDRVLVNLTNRMSNATTMHWHGLYQNGTNWMDGVNAITQCGIAPNTSFLYNFTIDNQYGTFWYHSHTKAQYTDGLVGPFIIHSPEEDPIRDLYDYDQVVLIQDWYHDLSSALMEGYLASGNENTEPTPDNGLIQGTNYFDCSSYDSDSGYTCYDNSTRAKFPVTKNKRYRLRLINAGSFAEMIFSVDNHTLSVIEADGVLVEPATVHRIPVNIAQRYSVIIEANQPSGNYWMRCQMNQFCFSQSNPVLDSNIEALVTYDNTTTEPAHSSDWLMVLQVSCIDLDPSLLVPYYADPAPKATVQYIVEPSFQIGAYALDRGYFNSTTWVGSSTPTLNLAVAGLNAGNSSFSTTGLSSAYDSHQFVLNVGGWEVVDLLINNLDEGSHPFHLHGYTFWVMAQSSTGVFDWNTYDSLNTTNPMRRDTIMVNAYGWALIRFRADNPGIWALHCHISWHIEAGLLMQVQTRDDLMKDWTIPADVLALCDA</sequence>